<dbReference type="Gene3D" id="3.30.40.10">
    <property type="entry name" value="Zinc/RING finger domain, C3HC4 (zinc finger)"/>
    <property type="match status" value="1"/>
</dbReference>
<dbReference type="AlphaFoldDB" id="A0A0G4I7D5"/>
<dbReference type="EMBL" id="CDMZ01005412">
    <property type="protein sequence ID" value="CEM52885.1"/>
    <property type="molecule type" value="Genomic_DNA"/>
</dbReference>
<dbReference type="VEuPathDB" id="CryptoDB:Cvel_11579"/>
<organism evidence="2">
    <name type="scientific">Chromera velia CCMP2878</name>
    <dbReference type="NCBI Taxonomy" id="1169474"/>
    <lineage>
        <taxon>Eukaryota</taxon>
        <taxon>Sar</taxon>
        <taxon>Alveolata</taxon>
        <taxon>Colpodellida</taxon>
        <taxon>Chromeraceae</taxon>
        <taxon>Chromera</taxon>
    </lineage>
</organism>
<dbReference type="InterPro" id="IPR013083">
    <property type="entry name" value="Znf_RING/FYVE/PHD"/>
</dbReference>
<evidence type="ECO:0008006" key="3">
    <source>
        <dbReference type="Google" id="ProtNLM"/>
    </source>
</evidence>
<accession>A0A0G4I7D5</accession>
<gene>
    <name evidence="2" type="ORF">Cvel_11579</name>
</gene>
<dbReference type="SUPFAM" id="SSF57850">
    <property type="entry name" value="RING/U-box"/>
    <property type="match status" value="1"/>
</dbReference>
<name>A0A0G4I7D5_9ALVE</name>
<protein>
    <recommendedName>
        <fullName evidence="3">RING-type domain-containing protein</fullName>
    </recommendedName>
</protein>
<evidence type="ECO:0000313" key="2">
    <source>
        <dbReference type="EMBL" id="CEM52885.1"/>
    </source>
</evidence>
<reference evidence="2" key="1">
    <citation type="submission" date="2014-11" db="EMBL/GenBank/DDBJ databases">
        <authorList>
            <person name="Otto D Thomas"/>
            <person name="Naeem Raeece"/>
        </authorList>
    </citation>
    <scope>NUCLEOTIDE SEQUENCE</scope>
</reference>
<sequence>MAAVHNAGWDAAVVSSSDDADAGGREQRLYLFPGQVIPLLFAVLRPRSQCSICLEWRPSGTCIRCAKNRADHALCMECLEAYVERAGDLDAVGRSIDDEGRLTCPSCTEGDPRDCSFPPQQLAQLLPANLYEKVEKLKLNFLGEEQKEEGRREMERKKNLEIERIRNIADADERDAELLRLDLAENVLGFACPRCKQQFVDFEGCLALSCSRRQCGAGAAFCGWCFADCGRDAHPHVRQCAENPGADPYYASVAEFERHHRTRRERLLREKLSDKRPEVQQRVMRLLAPNLRELQIDVERLGVALRGGDQLPNRQNGGAAAQQGEGAAAAADRRLHADRVQQLQRQAQEARAVVERGARQPCAQQ</sequence>
<feature type="compositionally biased region" description="Low complexity" evidence="1">
    <location>
        <begin position="317"/>
        <end position="330"/>
    </location>
</feature>
<feature type="region of interest" description="Disordered" evidence="1">
    <location>
        <begin position="308"/>
        <end position="334"/>
    </location>
</feature>
<evidence type="ECO:0000256" key="1">
    <source>
        <dbReference type="SAM" id="MobiDB-lite"/>
    </source>
</evidence>
<dbReference type="PhylomeDB" id="A0A0G4I7D5"/>
<proteinExistence type="predicted"/>